<keyword evidence="8" id="KW-1185">Reference proteome</keyword>
<evidence type="ECO:0000256" key="4">
    <source>
        <dbReference type="ARBA" id="ARBA00022824"/>
    </source>
</evidence>
<gene>
    <name evidence="7" type="ORF">CDEST_15511</name>
</gene>
<reference evidence="8" key="1">
    <citation type="journal article" date="2023" name="bioRxiv">
        <title>Complete genome of the Medicago anthracnose fungus, Colletotrichum destructivum, reveals a mini-chromosome-like region within a core chromosome.</title>
        <authorList>
            <person name="Lapalu N."/>
            <person name="Simon A."/>
            <person name="Lu A."/>
            <person name="Plaumann P.-L."/>
            <person name="Amselem J."/>
            <person name="Pigne S."/>
            <person name="Auger A."/>
            <person name="Koch C."/>
            <person name="Dallery J.-F."/>
            <person name="O'Connell R.J."/>
        </authorList>
    </citation>
    <scope>NUCLEOTIDE SEQUENCE [LARGE SCALE GENOMIC DNA]</scope>
    <source>
        <strain evidence="8">CBS 520.97</strain>
    </source>
</reference>
<evidence type="ECO:0000256" key="2">
    <source>
        <dbReference type="ARBA" id="ARBA00004240"/>
    </source>
</evidence>
<keyword evidence="5" id="KW-0496">Mitochondrion</keyword>
<dbReference type="Proteomes" id="UP001322277">
    <property type="component" value="Chromosome 12"/>
</dbReference>
<proteinExistence type="predicted"/>
<evidence type="ECO:0000256" key="3">
    <source>
        <dbReference type="ARBA" id="ARBA00004370"/>
    </source>
</evidence>
<evidence type="ECO:0000256" key="5">
    <source>
        <dbReference type="ARBA" id="ARBA00023128"/>
    </source>
</evidence>
<dbReference type="EMBL" id="CP137316">
    <property type="protein sequence ID" value="WQF90497.1"/>
    <property type="molecule type" value="Genomic_DNA"/>
</dbReference>
<dbReference type="GO" id="GO:0016020">
    <property type="term" value="C:membrane"/>
    <property type="evidence" value="ECO:0007669"/>
    <property type="project" value="UniProtKB-SubCell"/>
</dbReference>
<evidence type="ECO:0000256" key="1">
    <source>
        <dbReference type="ARBA" id="ARBA00004173"/>
    </source>
</evidence>
<dbReference type="GeneID" id="87952011"/>
<keyword evidence="4" id="KW-0256">Endoplasmic reticulum</keyword>
<name>A0AAX4J5D8_9PEZI</name>
<dbReference type="GO" id="GO:0005739">
    <property type="term" value="C:mitochondrion"/>
    <property type="evidence" value="ECO:0007669"/>
    <property type="project" value="UniProtKB-SubCell"/>
</dbReference>
<protein>
    <submittedName>
        <fullName evidence="7">Alpha/Beta hydrolase</fullName>
    </submittedName>
</protein>
<dbReference type="GO" id="GO:0005783">
    <property type="term" value="C:endoplasmic reticulum"/>
    <property type="evidence" value="ECO:0007669"/>
    <property type="project" value="UniProtKB-SubCell"/>
</dbReference>
<evidence type="ECO:0000313" key="7">
    <source>
        <dbReference type="EMBL" id="WQF90497.1"/>
    </source>
</evidence>
<evidence type="ECO:0000313" key="8">
    <source>
        <dbReference type="Proteomes" id="UP001322277"/>
    </source>
</evidence>
<dbReference type="GO" id="GO:0016787">
    <property type="term" value="F:hydrolase activity"/>
    <property type="evidence" value="ECO:0007669"/>
    <property type="project" value="UniProtKB-KW"/>
</dbReference>
<dbReference type="InterPro" id="IPR029058">
    <property type="entry name" value="AB_hydrolase_fold"/>
</dbReference>
<dbReference type="InterPro" id="IPR052374">
    <property type="entry name" value="SERAC1"/>
</dbReference>
<dbReference type="PANTHER" id="PTHR48182:SF2">
    <property type="entry name" value="PROTEIN SERAC1"/>
    <property type="match status" value="1"/>
</dbReference>
<sequence length="202" mass="22378">MSTSAVNSTIHSCTFFLRSDLNSFGYFEDNMSASQDESRDNFASKLARKLWRRDVADPNPPALTRVYAPPEGPVCMDIVFVHGLGGTSRGTWTGGSYFWPGSLDKNDPLQMARVWTFGYGADFKKVFKKSAAGIYDFALELLCQLRDNDEICGSEPSLPLQKIRSRRIPLVFVAHSMGGLVIKEVTSTTPYSSTPLIRHPAS</sequence>
<dbReference type="Gene3D" id="3.40.50.1820">
    <property type="entry name" value="alpha/beta hydrolase"/>
    <property type="match status" value="1"/>
</dbReference>
<accession>A0AAX4J5D8</accession>
<evidence type="ECO:0000256" key="6">
    <source>
        <dbReference type="ARBA" id="ARBA00023136"/>
    </source>
</evidence>
<dbReference type="KEGG" id="cdet:87952011"/>
<dbReference type="SUPFAM" id="SSF53474">
    <property type="entry name" value="alpha/beta-Hydrolases"/>
    <property type="match status" value="1"/>
</dbReference>
<comment type="subcellular location">
    <subcellularLocation>
        <location evidence="2">Endoplasmic reticulum</location>
    </subcellularLocation>
    <subcellularLocation>
        <location evidence="3">Membrane</location>
    </subcellularLocation>
    <subcellularLocation>
        <location evidence="1">Mitochondrion</location>
    </subcellularLocation>
</comment>
<dbReference type="RefSeq" id="XP_062787718.1">
    <property type="nucleotide sequence ID" value="XM_062931667.1"/>
</dbReference>
<organism evidence="7 8">
    <name type="scientific">Colletotrichum destructivum</name>
    <dbReference type="NCBI Taxonomy" id="34406"/>
    <lineage>
        <taxon>Eukaryota</taxon>
        <taxon>Fungi</taxon>
        <taxon>Dikarya</taxon>
        <taxon>Ascomycota</taxon>
        <taxon>Pezizomycotina</taxon>
        <taxon>Sordariomycetes</taxon>
        <taxon>Hypocreomycetidae</taxon>
        <taxon>Glomerellales</taxon>
        <taxon>Glomerellaceae</taxon>
        <taxon>Colletotrichum</taxon>
        <taxon>Colletotrichum destructivum species complex</taxon>
    </lineage>
</organism>
<keyword evidence="7" id="KW-0378">Hydrolase</keyword>
<dbReference type="AlphaFoldDB" id="A0AAX4J5D8"/>
<keyword evidence="6" id="KW-0472">Membrane</keyword>
<dbReference type="PANTHER" id="PTHR48182">
    <property type="entry name" value="PROTEIN SERAC1"/>
    <property type="match status" value="1"/>
</dbReference>